<feature type="signal peptide" evidence="2">
    <location>
        <begin position="1"/>
        <end position="41"/>
    </location>
</feature>
<protein>
    <submittedName>
        <fullName evidence="3">Uncharacterized protein</fullName>
    </submittedName>
</protein>
<organism evidence="3 4">
    <name type="scientific">Pseudo-nitzschia multistriata</name>
    <dbReference type="NCBI Taxonomy" id="183589"/>
    <lineage>
        <taxon>Eukaryota</taxon>
        <taxon>Sar</taxon>
        <taxon>Stramenopiles</taxon>
        <taxon>Ochrophyta</taxon>
        <taxon>Bacillariophyta</taxon>
        <taxon>Bacillariophyceae</taxon>
        <taxon>Bacillariophycidae</taxon>
        <taxon>Bacillariales</taxon>
        <taxon>Bacillariaceae</taxon>
        <taxon>Pseudo-nitzschia</taxon>
    </lineage>
</organism>
<evidence type="ECO:0000256" key="2">
    <source>
        <dbReference type="SAM" id="SignalP"/>
    </source>
</evidence>
<name>A0A448ZLA5_9STRA</name>
<sequence length="284" mass="31399">MVLAVAGSGSGSLLPLRLWAWHWRSAMVLFLLSATPRLCRAEQRTPAPETGEDPKAPPGWSTSTAPASKDDENDTENDTVCRKPTSLSLSLSLSLSSSSFPASCHSVDSVDGANGDRDPSSRSLGINNNINNNDDDDDDDDNNYNYNYNHHHHQNYNSSDPPWLFSGDDTAAVAVPVQRIGCRARKRERLERDSRKGSGRRPTFRDHRRALRTEEGPPDGPEPLRLQLQLQLQDPPQRGTHTQHNPRHKESGQSVEDADRDKGCCPARAFGFESIVLDPSFVPV</sequence>
<reference evidence="3 4" key="1">
    <citation type="submission" date="2019-01" db="EMBL/GenBank/DDBJ databases">
        <authorList>
            <person name="Ferrante I. M."/>
        </authorList>
    </citation>
    <scope>NUCLEOTIDE SEQUENCE [LARGE SCALE GENOMIC DNA]</scope>
    <source>
        <strain evidence="3 4">B856</strain>
    </source>
</reference>
<dbReference type="EMBL" id="CAACVS010000486">
    <property type="protein sequence ID" value="VEU42829.1"/>
    <property type="molecule type" value="Genomic_DNA"/>
</dbReference>
<dbReference type="AlphaFoldDB" id="A0A448ZLA5"/>
<feature type="region of interest" description="Disordered" evidence="1">
    <location>
        <begin position="96"/>
        <end position="153"/>
    </location>
</feature>
<feature type="chain" id="PRO_5019363092" evidence="2">
    <location>
        <begin position="42"/>
        <end position="284"/>
    </location>
</feature>
<evidence type="ECO:0000313" key="4">
    <source>
        <dbReference type="Proteomes" id="UP000291116"/>
    </source>
</evidence>
<evidence type="ECO:0000256" key="1">
    <source>
        <dbReference type="SAM" id="MobiDB-lite"/>
    </source>
</evidence>
<evidence type="ECO:0000313" key="3">
    <source>
        <dbReference type="EMBL" id="VEU42829.1"/>
    </source>
</evidence>
<dbReference type="Proteomes" id="UP000291116">
    <property type="component" value="Unassembled WGS sequence"/>
</dbReference>
<keyword evidence="2" id="KW-0732">Signal</keyword>
<feature type="region of interest" description="Disordered" evidence="1">
    <location>
        <begin position="185"/>
        <end position="263"/>
    </location>
</feature>
<proteinExistence type="predicted"/>
<feature type="compositionally biased region" description="Low complexity" evidence="1">
    <location>
        <begin position="223"/>
        <end position="238"/>
    </location>
</feature>
<feature type="compositionally biased region" description="Acidic residues" evidence="1">
    <location>
        <begin position="133"/>
        <end position="142"/>
    </location>
</feature>
<feature type="region of interest" description="Disordered" evidence="1">
    <location>
        <begin position="43"/>
        <end position="81"/>
    </location>
</feature>
<accession>A0A448ZLA5</accession>
<keyword evidence="4" id="KW-1185">Reference proteome</keyword>
<gene>
    <name evidence="3" type="ORF">PSNMU_V1.4_AUG-EV-PASAV3_0098140</name>
</gene>